<keyword evidence="1" id="KW-1133">Transmembrane helix</keyword>
<feature type="transmembrane region" description="Helical" evidence="1">
    <location>
        <begin position="7"/>
        <end position="32"/>
    </location>
</feature>
<evidence type="ECO:0000256" key="1">
    <source>
        <dbReference type="SAM" id="Phobius"/>
    </source>
</evidence>
<reference evidence="2" key="1">
    <citation type="submission" date="2018-06" db="EMBL/GenBank/DDBJ databases">
        <authorList>
            <person name="Zhirakovskaya E."/>
        </authorList>
    </citation>
    <scope>NUCLEOTIDE SEQUENCE</scope>
</reference>
<dbReference type="Pfam" id="PF18926">
    <property type="entry name" value="DUF5676"/>
    <property type="match status" value="1"/>
</dbReference>
<keyword evidence="1" id="KW-0812">Transmembrane</keyword>
<protein>
    <submittedName>
        <fullName evidence="2">Uncharacterized protein</fullName>
    </submittedName>
</protein>
<organism evidence="2">
    <name type="scientific">hydrothermal vent metagenome</name>
    <dbReference type="NCBI Taxonomy" id="652676"/>
    <lineage>
        <taxon>unclassified sequences</taxon>
        <taxon>metagenomes</taxon>
        <taxon>ecological metagenomes</taxon>
    </lineage>
</organism>
<evidence type="ECO:0000313" key="2">
    <source>
        <dbReference type="EMBL" id="VAW93163.1"/>
    </source>
</evidence>
<feature type="transmembrane region" description="Helical" evidence="1">
    <location>
        <begin position="52"/>
        <end position="77"/>
    </location>
</feature>
<dbReference type="InterPro" id="IPR044020">
    <property type="entry name" value="DUF5676"/>
</dbReference>
<dbReference type="EMBL" id="UOFS01000013">
    <property type="protein sequence ID" value="VAW93163.1"/>
    <property type="molecule type" value="Genomic_DNA"/>
</dbReference>
<gene>
    <name evidence="2" type="ORF">MNBD_GAMMA22-669</name>
</gene>
<accession>A0A3B0ZZ39</accession>
<dbReference type="AlphaFoldDB" id="A0A3B0ZZ39"/>
<sequence>MKPKLPLTAVGHATSALFLISFVLCVAFDLIFPEHAMYQSWQNLLPGFEWLSWTSFFLGAIESYLYGWFVALIWVPIYNIMLLRANKENTKTAV</sequence>
<name>A0A3B0ZZ39_9ZZZZ</name>
<proteinExistence type="predicted"/>
<keyword evidence="1" id="KW-0472">Membrane</keyword>